<proteinExistence type="predicted"/>
<organism evidence="1">
    <name type="scientific">Siphoviridae sp. ctL0q1</name>
    <dbReference type="NCBI Taxonomy" id="2825449"/>
    <lineage>
        <taxon>Viruses</taxon>
        <taxon>Duplodnaviria</taxon>
        <taxon>Heunggongvirae</taxon>
        <taxon>Uroviricota</taxon>
        <taxon>Caudoviricetes</taxon>
    </lineage>
</organism>
<accession>A0A8S5PIF8</accession>
<evidence type="ECO:0000313" key="1">
    <source>
        <dbReference type="EMBL" id="DAE06991.1"/>
    </source>
</evidence>
<reference evidence="1" key="1">
    <citation type="journal article" date="2021" name="Proc. Natl. Acad. Sci. U.S.A.">
        <title>A Catalog of Tens of Thousands of Viruses from Human Metagenomes Reveals Hidden Associations with Chronic Diseases.</title>
        <authorList>
            <person name="Tisza M.J."/>
            <person name="Buck C.B."/>
        </authorList>
    </citation>
    <scope>NUCLEOTIDE SEQUENCE</scope>
    <source>
        <strain evidence="1">CtL0q1</strain>
    </source>
</reference>
<protein>
    <submittedName>
        <fullName evidence="1">Uncharacterized protein</fullName>
    </submittedName>
</protein>
<dbReference type="EMBL" id="BK015443">
    <property type="protein sequence ID" value="DAE06991.1"/>
    <property type="molecule type" value="Genomic_DNA"/>
</dbReference>
<sequence>MELPCNTAKNLILTGRIKNQLKQALHKRKIYIR</sequence>
<name>A0A8S5PIF8_9CAUD</name>